<protein>
    <submittedName>
        <fullName evidence="1">(diamondback moth) hypothetical protein</fullName>
    </submittedName>
</protein>
<dbReference type="InterPro" id="IPR036875">
    <property type="entry name" value="Znf_CCHC_sf"/>
</dbReference>
<dbReference type="GO" id="GO:0003676">
    <property type="term" value="F:nucleic acid binding"/>
    <property type="evidence" value="ECO:0007669"/>
    <property type="project" value="InterPro"/>
</dbReference>
<reference evidence="1" key="1">
    <citation type="submission" date="2020-11" db="EMBL/GenBank/DDBJ databases">
        <authorList>
            <person name="Whiteford S."/>
        </authorList>
    </citation>
    <scope>NUCLEOTIDE SEQUENCE</scope>
</reference>
<dbReference type="SUPFAM" id="SSF57756">
    <property type="entry name" value="Retrovirus zinc finger-like domains"/>
    <property type="match status" value="1"/>
</dbReference>
<name>A0A8S4EFF5_PLUXY</name>
<evidence type="ECO:0000313" key="1">
    <source>
        <dbReference type="EMBL" id="CAG9113703.1"/>
    </source>
</evidence>
<dbReference type="GO" id="GO:0008270">
    <property type="term" value="F:zinc ion binding"/>
    <property type="evidence" value="ECO:0007669"/>
    <property type="project" value="InterPro"/>
</dbReference>
<dbReference type="InterPro" id="IPR005312">
    <property type="entry name" value="DUF1759"/>
</dbReference>
<evidence type="ECO:0000313" key="2">
    <source>
        <dbReference type="Proteomes" id="UP000653454"/>
    </source>
</evidence>
<proteinExistence type="predicted"/>
<dbReference type="PANTHER" id="PTHR47331">
    <property type="entry name" value="PHD-TYPE DOMAIN-CONTAINING PROTEIN"/>
    <property type="match status" value="1"/>
</dbReference>
<dbReference type="Pfam" id="PF03564">
    <property type="entry name" value="DUF1759"/>
    <property type="match status" value="1"/>
</dbReference>
<dbReference type="AlphaFoldDB" id="A0A8S4EFF5"/>
<accession>A0A8S4EFF5</accession>
<dbReference type="PANTHER" id="PTHR47331:SF5">
    <property type="entry name" value="RIBONUCLEASE H"/>
    <property type="match status" value="1"/>
</dbReference>
<dbReference type="Proteomes" id="UP000653454">
    <property type="component" value="Unassembled WGS sequence"/>
</dbReference>
<comment type="caution">
    <text evidence="1">The sequence shown here is derived from an EMBL/GenBank/DDBJ whole genome shotgun (WGS) entry which is preliminary data.</text>
</comment>
<dbReference type="EMBL" id="CAJHNJ030000015">
    <property type="protein sequence ID" value="CAG9113703.1"/>
    <property type="molecule type" value="Genomic_DNA"/>
</dbReference>
<sequence length="822" mass="94928">MAKLCQSQRLLSERIAKLLSNTKKTPKTRYTEGYIETRMETLEGYWKLFNTQYNEINNTVTDEVLADIRLDIHENFDTAEEHYLELKTLLKDCLIELTKKDTQQCSTENAANNDTTSIKRTKLPPIQIPTFSGDYNDWMSYRDLFIALIHNDTELSKIEKHHYLKSSLTGEAQQLLKHFSLTDANYDAAWKTLEDRYNNKRIIVNTILIRLLNQKKISNECVRSTKDLLDTTKECLNSLQNLQIDTCSWDAIVVHIVVAKLDMESHKLWEQSLGSSTDRATFTQLSAYLETRFRSMEMMSKSQITYKPEYIRPPPQTQRAISVKSFVTEVEHTIECTFSHKNHYVCHCKEFAALDIPQRQEFIKENEICFNCLVKGHRLKDCRSITSCRKCGRRHHTLLHVTYDNVRTAEKEPVKDEAVTLKTQTITNTCNSAQVLLATALISVTSKYGKTHTLRALIDQASQASFITEAAAQLLGLDRTYVDGKITGISDTSVVSTNSMVKLTLCSTQENEDTQITTNAYVFKKLSSLLPSQEFSKDTWPTHECMKLADPQYYKPGSIDVLLGAEVHAQIILDGIKRHNSLIALNSRLGWIISGRVTPTDAQPHNIVVAHIRFKVDQFRDKKEYLPEKKSMTNEEIQSEEQHKKIHTRNADLTRLLQREKILEIKHKFMKKYEEKLHTEKVSETEKERLDGRKQYYLPDLAVIINTKLQVVNDRSAQPVKTNSINEELLIYPPSQQDTRDLLTPIHTLHQIAYFEREEFTERELTLKTHMNRDELLMRASTEEYAVMLQKQTTQLLSCRGLPLHKWSSHSELVMSDIPQCV</sequence>
<gene>
    <name evidence="1" type="ORF">PLXY2_LOCUS5262</name>
</gene>
<organism evidence="1 2">
    <name type="scientific">Plutella xylostella</name>
    <name type="common">Diamondback moth</name>
    <name type="synonym">Plutella maculipennis</name>
    <dbReference type="NCBI Taxonomy" id="51655"/>
    <lineage>
        <taxon>Eukaryota</taxon>
        <taxon>Metazoa</taxon>
        <taxon>Ecdysozoa</taxon>
        <taxon>Arthropoda</taxon>
        <taxon>Hexapoda</taxon>
        <taxon>Insecta</taxon>
        <taxon>Pterygota</taxon>
        <taxon>Neoptera</taxon>
        <taxon>Endopterygota</taxon>
        <taxon>Lepidoptera</taxon>
        <taxon>Glossata</taxon>
        <taxon>Ditrysia</taxon>
        <taxon>Yponomeutoidea</taxon>
        <taxon>Plutellidae</taxon>
        <taxon>Plutella</taxon>
    </lineage>
</organism>
<keyword evidence="2" id="KW-1185">Reference proteome</keyword>